<dbReference type="CDD" id="cd00067">
    <property type="entry name" value="GAL4"/>
    <property type="match status" value="1"/>
</dbReference>
<dbReference type="InterPro" id="IPR036864">
    <property type="entry name" value="Zn2-C6_fun-type_DNA-bd_sf"/>
</dbReference>
<dbReference type="PROSITE" id="PS00463">
    <property type="entry name" value="ZN2_CY6_FUNGAL_1"/>
    <property type="match status" value="1"/>
</dbReference>
<dbReference type="SUPFAM" id="SSF57701">
    <property type="entry name" value="Zn2/Cys6 DNA-binding domain"/>
    <property type="match status" value="1"/>
</dbReference>
<feature type="domain" description="Zn(2)-C6 fungal-type" evidence="8">
    <location>
        <begin position="45"/>
        <end position="75"/>
    </location>
</feature>
<feature type="transmembrane region" description="Helical" evidence="7">
    <location>
        <begin position="626"/>
        <end position="644"/>
    </location>
</feature>
<gene>
    <name evidence="9" type="ORF">PV05_09265</name>
</gene>
<dbReference type="InterPro" id="IPR001138">
    <property type="entry name" value="Zn2Cys6_DnaBD"/>
</dbReference>
<feature type="compositionally biased region" description="Polar residues" evidence="6">
    <location>
        <begin position="211"/>
        <end position="226"/>
    </location>
</feature>
<dbReference type="GO" id="GO:0000981">
    <property type="term" value="F:DNA-binding transcription factor activity, RNA polymerase II-specific"/>
    <property type="evidence" value="ECO:0007669"/>
    <property type="project" value="InterPro"/>
</dbReference>
<dbReference type="InterPro" id="IPR007219">
    <property type="entry name" value="XnlR_reg_dom"/>
</dbReference>
<dbReference type="STRING" id="348802.A0A0D2F165"/>
<dbReference type="GO" id="GO:0008270">
    <property type="term" value="F:zinc ion binding"/>
    <property type="evidence" value="ECO:0007669"/>
    <property type="project" value="InterPro"/>
</dbReference>
<evidence type="ECO:0000313" key="9">
    <source>
        <dbReference type="EMBL" id="KIW53719.1"/>
    </source>
</evidence>
<dbReference type="PROSITE" id="PS50048">
    <property type="entry name" value="ZN2_CY6_FUNGAL_2"/>
    <property type="match status" value="1"/>
</dbReference>
<feature type="region of interest" description="Disordered" evidence="6">
    <location>
        <begin position="1"/>
        <end position="37"/>
    </location>
</feature>
<protein>
    <recommendedName>
        <fullName evidence="8">Zn(2)-C6 fungal-type domain-containing protein</fullName>
    </recommendedName>
</protein>
<keyword evidence="3" id="KW-0238">DNA-binding</keyword>
<dbReference type="GO" id="GO:0000978">
    <property type="term" value="F:RNA polymerase II cis-regulatory region sequence-specific DNA binding"/>
    <property type="evidence" value="ECO:0007669"/>
    <property type="project" value="TreeGrafter"/>
</dbReference>
<feature type="compositionally biased region" description="Polar residues" evidence="6">
    <location>
        <begin position="143"/>
        <end position="155"/>
    </location>
</feature>
<dbReference type="PANTHER" id="PTHR47424:SF3">
    <property type="entry name" value="REGULATORY PROTEIN GAL4"/>
    <property type="match status" value="1"/>
</dbReference>
<dbReference type="Proteomes" id="UP000054342">
    <property type="component" value="Unassembled WGS sequence"/>
</dbReference>
<keyword evidence="5" id="KW-0539">Nucleus</keyword>
<keyword evidence="7" id="KW-1133">Transmembrane helix</keyword>
<dbReference type="EMBL" id="KN847321">
    <property type="protein sequence ID" value="KIW53719.1"/>
    <property type="molecule type" value="Genomic_DNA"/>
</dbReference>
<dbReference type="OrthoDB" id="3364175at2759"/>
<accession>A0A0D2F165</accession>
<keyword evidence="2" id="KW-0805">Transcription regulation</keyword>
<dbReference type="GO" id="GO:0000435">
    <property type="term" value="P:positive regulation of transcription from RNA polymerase II promoter by galactose"/>
    <property type="evidence" value="ECO:0007669"/>
    <property type="project" value="TreeGrafter"/>
</dbReference>
<evidence type="ECO:0000256" key="5">
    <source>
        <dbReference type="ARBA" id="ARBA00023242"/>
    </source>
</evidence>
<evidence type="ECO:0000256" key="7">
    <source>
        <dbReference type="SAM" id="Phobius"/>
    </source>
</evidence>
<dbReference type="SMART" id="SM00906">
    <property type="entry name" value="Fungal_trans"/>
    <property type="match status" value="1"/>
</dbReference>
<keyword evidence="10" id="KW-1185">Reference proteome</keyword>
<dbReference type="CDD" id="cd12148">
    <property type="entry name" value="fungal_TF_MHR"/>
    <property type="match status" value="1"/>
</dbReference>
<feature type="region of interest" description="Disordered" evidence="6">
    <location>
        <begin position="136"/>
        <end position="155"/>
    </location>
</feature>
<dbReference type="HOGENOM" id="CLU_008511_0_1_1"/>
<name>A0A0D2F165_9EURO</name>
<dbReference type="Gene3D" id="4.10.240.10">
    <property type="entry name" value="Zn(2)-C6 fungal-type DNA-binding domain"/>
    <property type="match status" value="1"/>
</dbReference>
<evidence type="ECO:0000256" key="3">
    <source>
        <dbReference type="ARBA" id="ARBA00023125"/>
    </source>
</evidence>
<evidence type="ECO:0000313" key="10">
    <source>
        <dbReference type="Proteomes" id="UP000054342"/>
    </source>
</evidence>
<dbReference type="Pfam" id="PF04082">
    <property type="entry name" value="Fungal_trans"/>
    <property type="match status" value="1"/>
</dbReference>
<evidence type="ECO:0000259" key="8">
    <source>
        <dbReference type="PROSITE" id="PS50048"/>
    </source>
</evidence>
<dbReference type="AlphaFoldDB" id="A0A0D2F165"/>
<dbReference type="GO" id="GO:0006351">
    <property type="term" value="P:DNA-templated transcription"/>
    <property type="evidence" value="ECO:0007669"/>
    <property type="project" value="InterPro"/>
</dbReference>
<reference evidence="9 10" key="1">
    <citation type="submission" date="2015-01" db="EMBL/GenBank/DDBJ databases">
        <title>The Genome Sequence of Exophiala xenobiotica CBS118157.</title>
        <authorList>
            <consortium name="The Broad Institute Genomics Platform"/>
            <person name="Cuomo C."/>
            <person name="de Hoog S."/>
            <person name="Gorbushina A."/>
            <person name="Stielow B."/>
            <person name="Teixiera M."/>
            <person name="Abouelleil A."/>
            <person name="Chapman S.B."/>
            <person name="Priest M."/>
            <person name="Young S.K."/>
            <person name="Wortman J."/>
            <person name="Nusbaum C."/>
            <person name="Birren B."/>
        </authorList>
    </citation>
    <scope>NUCLEOTIDE SEQUENCE [LARGE SCALE GENOMIC DNA]</scope>
    <source>
        <strain evidence="9 10">CBS 118157</strain>
    </source>
</reference>
<evidence type="ECO:0000256" key="4">
    <source>
        <dbReference type="ARBA" id="ARBA00023163"/>
    </source>
</evidence>
<sequence>MTPETPDAEQPRALPSEETRALSVLKAPSSSVAGRPRKRRRVALACSNCRRRKARCDGGRPKCSPCDEQGCECLYEQAGTTTSLTVGRSYLSRLEQRLENIETSLMRLQQSPSATPAGTYHSAQTAVAFQPRMQVSAGADDGASSQKSPQLTCSTNTDMDEVDTCEDAIDGMGAIKFTHEQHSGYFGPSSNIAFLRHISVALAQATGQRQVTEAPLNASNTTTDSMRASRPSGDKICNTFNRMDDKVNIHALPPETRIWKLINEYFQKTGQLLPIIHEGSFRETYFEMKRTNFTMARRTWLGLVNIILALGCTLIVDGYDTAEERIAESDVYFQRANGLCERESRRSISLELVQYLLLVGQYLQGTQKSVQAWTVHGLAISTAFQLGLHSPRTNQGFPPVEAEIRKRVWFGCILLDRTLSMTFGRPCIIPEKYVKLELPSADIQIMGQTPDSGAVQRMDARYFQATIKLSNILYEVIDACYEQNLGLAETPPDAELLSMTLKGDRRLDEWRSQIIPALGLRIRSTPVVSQDLEKIEVKDKIAERFNVVLSLRFHNLRILNHRHILETFLDSAKGINGIEASMMHQVYVSSIETCLDSSISVIAIVHSVVLSHGWRRDLLGAWNYSLFYTFNAGLVLVAALLVALKGSGTKREQKLPTWKSLDNAMMYLDMAIEALQNLDRGNRVVQRIVDYLSHLAVACSNLLANNLGTTYTFTNINQYDPFATTGNNLRPQQARTGASYQALGEQPEAFPMESVLSEFMPNVDLDSLFAQFDPDGLDTNAFL</sequence>
<keyword evidence="7" id="KW-0472">Membrane</keyword>
<keyword evidence="7" id="KW-0812">Transmembrane</keyword>
<evidence type="ECO:0000256" key="6">
    <source>
        <dbReference type="SAM" id="MobiDB-lite"/>
    </source>
</evidence>
<keyword evidence="4" id="KW-0804">Transcription</keyword>
<organism evidence="9 10">
    <name type="scientific">Exophiala xenobiotica</name>
    <dbReference type="NCBI Taxonomy" id="348802"/>
    <lineage>
        <taxon>Eukaryota</taxon>
        <taxon>Fungi</taxon>
        <taxon>Dikarya</taxon>
        <taxon>Ascomycota</taxon>
        <taxon>Pezizomycotina</taxon>
        <taxon>Eurotiomycetes</taxon>
        <taxon>Chaetothyriomycetidae</taxon>
        <taxon>Chaetothyriales</taxon>
        <taxon>Herpotrichiellaceae</taxon>
        <taxon>Exophiala</taxon>
    </lineage>
</organism>
<dbReference type="InterPro" id="IPR051127">
    <property type="entry name" value="Fungal_SecMet_Regulators"/>
</dbReference>
<proteinExistence type="predicted"/>
<dbReference type="SMART" id="SM00066">
    <property type="entry name" value="GAL4"/>
    <property type="match status" value="1"/>
</dbReference>
<dbReference type="Pfam" id="PF00172">
    <property type="entry name" value="Zn_clus"/>
    <property type="match status" value="1"/>
</dbReference>
<dbReference type="PANTHER" id="PTHR47424">
    <property type="entry name" value="REGULATORY PROTEIN GAL4"/>
    <property type="match status" value="1"/>
</dbReference>
<dbReference type="RefSeq" id="XP_013314303.1">
    <property type="nucleotide sequence ID" value="XM_013458849.1"/>
</dbReference>
<feature type="region of interest" description="Disordered" evidence="6">
    <location>
        <begin position="211"/>
        <end position="232"/>
    </location>
</feature>
<dbReference type="GO" id="GO:0005634">
    <property type="term" value="C:nucleus"/>
    <property type="evidence" value="ECO:0007669"/>
    <property type="project" value="TreeGrafter"/>
</dbReference>
<dbReference type="GeneID" id="25331173"/>
<evidence type="ECO:0000256" key="1">
    <source>
        <dbReference type="ARBA" id="ARBA00022723"/>
    </source>
</evidence>
<evidence type="ECO:0000256" key="2">
    <source>
        <dbReference type="ARBA" id="ARBA00023015"/>
    </source>
</evidence>
<keyword evidence="1" id="KW-0479">Metal-binding</keyword>